<protein>
    <submittedName>
        <fullName evidence="2">Uncharacterized protein</fullName>
    </submittedName>
</protein>
<feature type="coiled-coil region" evidence="1">
    <location>
        <begin position="648"/>
        <end position="692"/>
    </location>
</feature>
<gene>
    <name evidence="2" type="ORF">CCR75_008455</name>
</gene>
<comment type="caution">
    <text evidence="2">The sequence shown here is derived from an EMBL/GenBank/DDBJ whole genome shotgun (WGS) entry which is preliminary data.</text>
</comment>
<dbReference type="EMBL" id="SHOA02000001">
    <property type="protein sequence ID" value="TDH73601.1"/>
    <property type="molecule type" value="Genomic_DNA"/>
</dbReference>
<proteinExistence type="predicted"/>
<dbReference type="OrthoDB" id="71440at2759"/>
<dbReference type="KEGG" id="blac:94352178"/>
<keyword evidence="3" id="KW-1185">Reference proteome</keyword>
<dbReference type="RefSeq" id="XP_067823099.1">
    <property type="nucleotide sequence ID" value="XM_067966507.1"/>
</dbReference>
<feature type="coiled-coil region" evidence="1">
    <location>
        <begin position="238"/>
        <end position="314"/>
    </location>
</feature>
<dbReference type="GeneID" id="94352178"/>
<dbReference type="Proteomes" id="UP000294530">
    <property type="component" value="Unassembled WGS sequence"/>
</dbReference>
<sequence length="696" mass="79575">MDASDLRGWHEVEQTLMALDLPPVPPTSDPHRLLGYVLQILPRYMEIEMLVTHLRLYASSLEQDMEQVKSYSRLLTREAISEREKKQFLERYAAQVVQERNDLLHSQGFQKKKATGHYVWHSCCRKSKTQPSDPAPSIIALRGEKLHEVRKQLETLHEELHNQEQLRNELGFLLKKMQREHDSKVTADRKHIEQLEKQILKRSVLQSSLERKLYELETALAKFDKRKKEELRVVSDHLKEAEACNVSKQKEIEALNEQVNNLKFDRDHLTEELKETTKIKDVYASQIDIVRTKCESQKCLVETLQSEIDLLQTKNVSDNCSRYASRIDRLQKANAVNEQRLRQEVDSCKQEIIKRDKFLAQMLSAKQSSASLSSQHPVSGSNGDSNIISFSGDNALYIDGALYDDHQLECIKARSSLSESQILIAHESVDWSASARNSCFDHSKNDAITSIRSLAKNSNGNVTSQNIVDSSKQGYSNEHNSACRNQHAQSNDFGESNKNGTNNFAANEPFDWEVFFDTASVISNLQSEQSDCSFSAPMNIDFGTNTIAYEISSTQMSDPKRFDDCSDSKQHDKAISVDAACKTRRLAENSLSEDEEEIENGISASQTDNEFNQSESRIIDATVMDYYKHNDDHEENIFQKVHEQNDLARDLYQMLSGLELKRKREEEKASLVEQALSEFQQLQLNVKASEQTLNIL</sequence>
<reference evidence="2 3" key="1">
    <citation type="journal article" date="2021" name="Genome Biol.">
        <title>AFLAP: assembly-free linkage analysis pipeline using k-mers from genome sequencing data.</title>
        <authorList>
            <person name="Fletcher K."/>
            <person name="Zhang L."/>
            <person name="Gil J."/>
            <person name="Han R."/>
            <person name="Cavanaugh K."/>
            <person name="Michelmore R."/>
        </authorList>
    </citation>
    <scope>NUCLEOTIDE SEQUENCE [LARGE SCALE GENOMIC DNA]</scope>
    <source>
        <strain evidence="2 3">SF5</strain>
    </source>
</reference>
<accession>A0A976NZE5</accession>
<organism evidence="2 3">
    <name type="scientific">Bremia lactucae</name>
    <name type="common">Lettuce downy mildew</name>
    <dbReference type="NCBI Taxonomy" id="4779"/>
    <lineage>
        <taxon>Eukaryota</taxon>
        <taxon>Sar</taxon>
        <taxon>Stramenopiles</taxon>
        <taxon>Oomycota</taxon>
        <taxon>Peronosporomycetes</taxon>
        <taxon>Peronosporales</taxon>
        <taxon>Peronosporaceae</taxon>
        <taxon>Bremia</taxon>
    </lineage>
</organism>
<dbReference type="AlphaFoldDB" id="A0A976NZE5"/>
<evidence type="ECO:0000256" key="1">
    <source>
        <dbReference type="SAM" id="Coils"/>
    </source>
</evidence>
<keyword evidence="1" id="KW-0175">Coiled coil</keyword>
<evidence type="ECO:0000313" key="2">
    <source>
        <dbReference type="EMBL" id="TDH73601.1"/>
    </source>
</evidence>
<evidence type="ECO:0000313" key="3">
    <source>
        <dbReference type="Proteomes" id="UP000294530"/>
    </source>
</evidence>
<name>A0A976NZE5_BRELC</name>